<dbReference type="Pfam" id="PF10199">
    <property type="entry name" value="Adaptin_binding"/>
    <property type="match status" value="1"/>
</dbReference>
<reference evidence="3" key="1">
    <citation type="submission" date="2025-08" db="UniProtKB">
        <authorList>
            <consortium name="RefSeq"/>
        </authorList>
    </citation>
    <scope>IDENTIFICATION</scope>
</reference>
<dbReference type="RefSeq" id="XP_005098112.1">
    <property type="nucleotide sequence ID" value="XM_005098055.3"/>
</dbReference>
<evidence type="ECO:0000256" key="1">
    <source>
        <dbReference type="SAM" id="MobiDB-lite"/>
    </source>
</evidence>
<feature type="compositionally biased region" description="Polar residues" evidence="1">
    <location>
        <begin position="255"/>
        <end position="288"/>
    </location>
</feature>
<sequence length="389" mass="43210">MALPCVLFSSSVADYDPKEFVKRILNVAVLPTPQILTDNVESYEWAFENKYYSTSVHLCTTDSRTIGDQDFAESVEAFVHYFDPNQLNSFELAKAWLPYLKHIEPEIQILVCECSRYTDVVCRKETLEWCIQNGFELVELSPENDEDEDDDFPETTGMARIIQALNAHTWPNMEMKDSPPVQSPYLRQMMKEQHLINQQNANAVLNSGSETSACENNEDSLTEGVTCNSENQDTDTDLSSHDAGSETDNVKKTDMSSNKESVCNNSTGAVTGNEENVQQSSNASTSNKSADSGDSGGGSSANEQMPLDDINWKALLADSAQTDAPLSEDDIGVEEFEQLFMKLKVMKDKADTMPVDERKKYAEKVAVSFWKAIGGDEDEILGLDDSDAD</sequence>
<dbReference type="InterPro" id="IPR019341">
    <property type="entry name" value="Alpha/Gamma-adaptin-bd_p34"/>
</dbReference>
<accession>A0ABM0JNY4</accession>
<dbReference type="PANTHER" id="PTHR14659:SF1">
    <property type="entry name" value="ALPHA- AND GAMMA-ADAPTIN-BINDING PROTEIN P34"/>
    <property type="match status" value="1"/>
</dbReference>
<feature type="compositionally biased region" description="Basic and acidic residues" evidence="1">
    <location>
        <begin position="238"/>
        <end position="254"/>
    </location>
</feature>
<protein>
    <submittedName>
        <fullName evidence="3">Alpha- and gamma-adaptin-binding protein p34</fullName>
    </submittedName>
</protein>
<dbReference type="Gene3D" id="3.40.50.11960">
    <property type="match status" value="1"/>
</dbReference>
<evidence type="ECO:0000313" key="2">
    <source>
        <dbReference type="Proteomes" id="UP000694888"/>
    </source>
</evidence>
<dbReference type="Proteomes" id="UP000694888">
    <property type="component" value="Unplaced"/>
</dbReference>
<organism evidence="2 3">
    <name type="scientific">Aplysia californica</name>
    <name type="common">California sea hare</name>
    <dbReference type="NCBI Taxonomy" id="6500"/>
    <lineage>
        <taxon>Eukaryota</taxon>
        <taxon>Metazoa</taxon>
        <taxon>Spiralia</taxon>
        <taxon>Lophotrochozoa</taxon>
        <taxon>Mollusca</taxon>
        <taxon>Gastropoda</taxon>
        <taxon>Heterobranchia</taxon>
        <taxon>Euthyneura</taxon>
        <taxon>Tectipleura</taxon>
        <taxon>Aplysiida</taxon>
        <taxon>Aplysioidea</taxon>
        <taxon>Aplysiidae</taxon>
        <taxon>Aplysia</taxon>
    </lineage>
</organism>
<name>A0ABM0JNY4_APLCA</name>
<dbReference type="GeneID" id="101849691"/>
<feature type="region of interest" description="Disordered" evidence="1">
    <location>
        <begin position="208"/>
        <end position="305"/>
    </location>
</feature>
<gene>
    <name evidence="3" type="primary">LOC101849691</name>
</gene>
<dbReference type="PANTHER" id="PTHR14659">
    <property type="entry name" value="ALPHA- AND GAMMA-ADAPTIN-BINDING PROTEIN P34"/>
    <property type="match status" value="1"/>
</dbReference>
<keyword evidence="2" id="KW-1185">Reference proteome</keyword>
<evidence type="ECO:0000313" key="3">
    <source>
        <dbReference type="RefSeq" id="XP_005098112.1"/>
    </source>
</evidence>
<proteinExistence type="predicted"/>